<sequence>MGSLDASQEKELAVLVTGFGPFKEAYPVNPSWEIAALLPDYLPPDRAKDVAHRSAADLPRVRIVKLPGPVRTSYEYTRDLVPKLWDGAEQKIDYAVHIGMAGPQLVYSVERRGHRDGYGAKDVDGKLLEDEKRHAELGGQWIWHGVPHELLTDLDIDDVHRRWVGRSPSNLDLRVSEDAGHYLCDFIYFSSLAHLWKNQRPKKVVFFHVPLHSDTESLRRGVELVLTLVRSIVESELEKKTLST</sequence>
<dbReference type="Pfam" id="PF01470">
    <property type="entry name" value="Peptidase_C15"/>
    <property type="match status" value="1"/>
</dbReference>
<evidence type="ECO:0000313" key="5">
    <source>
        <dbReference type="EMBL" id="TGJ84106.1"/>
    </source>
</evidence>
<dbReference type="GO" id="GO:0006508">
    <property type="term" value="P:proteolysis"/>
    <property type="evidence" value="ECO:0007669"/>
    <property type="project" value="UniProtKB-KW"/>
</dbReference>
<keyword evidence="2" id="KW-0645">Protease</keyword>
<dbReference type="InterPro" id="IPR036440">
    <property type="entry name" value="Peptidase_C15-like_sf"/>
</dbReference>
<protein>
    <recommendedName>
        <fullName evidence="7">Pyroglutamyl-peptidase I</fullName>
    </recommendedName>
</protein>
<keyword evidence="3" id="KW-0378">Hydrolase</keyword>
<evidence type="ECO:0000313" key="6">
    <source>
        <dbReference type="Proteomes" id="UP000297716"/>
    </source>
</evidence>
<evidence type="ECO:0008006" key="7">
    <source>
        <dbReference type="Google" id="ProtNLM"/>
    </source>
</evidence>
<name>A0A4Z0Z3F9_9PEZI</name>
<dbReference type="AlphaFoldDB" id="A0A4Z0Z3F9"/>
<dbReference type="EMBL" id="SKBN01000075">
    <property type="protein sequence ID" value="TGJ84106.1"/>
    <property type="molecule type" value="Genomic_DNA"/>
</dbReference>
<dbReference type="GO" id="GO:0008234">
    <property type="term" value="F:cysteine-type peptidase activity"/>
    <property type="evidence" value="ECO:0007669"/>
    <property type="project" value="UniProtKB-KW"/>
</dbReference>
<comment type="similarity">
    <text evidence="1">Belongs to the peptidase C15 family.</text>
</comment>
<dbReference type="Proteomes" id="UP000297716">
    <property type="component" value="Unassembled WGS sequence"/>
</dbReference>
<dbReference type="Gene3D" id="3.40.630.20">
    <property type="entry name" value="Peptidase C15, pyroglutamyl peptidase I-like"/>
    <property type="match status" value="1"/>
</dbReference>
<proteinExistence type="inferred from homology"/>
<evidence type="ECO:0000256" key="1">
    <source>
        <dbReference type="ARBA" id="ARBA00006641"/>
    </source>
</evidence>
<organism evidence="5 6">
    <name type="scientific">Xylaria hypoxylon</name>
    <dbReference type="NCBI Taxonomy" id="37992"/>
    <lineage>
        <taxon>Eukaryota</taxon>
        <taxon>Fungi</taxon>
        <taxon>Dikarya</taxon>
        <taxon>Ascomycota</taxon>
        <taxon>Pezizomycotina</taxon>
        <taxon>Sordariomycetes</taxon>
        <taxon>Xylariomycetidae</taxon>
        <taxon>Xylariales</taxon>
        <taxon>Xylariaceae</taxon>
        <taxon>Xylaria</taxon>
    </lineage>
</organism>
<keyword evidence="6" id="KW-1185">Reference proteome</keyword>
<gene>
    <name evidence="5" type="ORF">E0Z10_g4641</name>
</gene>
<dbReference type="InterPro" id="IPR016125">
    <property type="entry name" value="Peptidase_C15-like"/>
</dbReference>
<comment type="caution">
    <text evidence="5">The sequence shown here is derived from an EMBL/GenBank/DDBJ whole genome shotgun (WGS) entry which is preliminary data.</text>
</comment>
<dbReference type="STRING" id="37992.A0A4Z0Z3F9"/>
<keyword evidence="4" id="KW-0788">Thiol protease</keyword>
<dbReference type="PANTHER" id="PTHR23402">
    <property type="entry name" value="PROTEASE FAMILY C15 PYROGLUTAMYL-PEPTIDASE I-RELATED"/>
    <property type="match status" value="1"/>
</dbReference>
<reference evidence="5 6" key="1">
    <citation type="submission" date="2019-03" db="EMBL/GenBank/DDBJ databases">
        <title>Draft genome sequence of Xylaria hypoxylon DSM 108379, a ubiquitous saprotrophic-parasitic fungi on hardwood.</title>
        <authorList>
            <person name="Buettner E."/>
            <person name="Leonhardt S."/>
            <person name="Gebauer A.M."/>
            <person name="Liers C."/>
            <person name="Hofrichter M."/>
            <person name="Kellner H."/>
        </authorList>
    </citation>
    <scope>NUCLEOTIDE SEQUENCE [LARGE SCALE GENOMIC DNA]</scope>
    <source>
        <strain evidence="5 6">DSM 108379</strain>
    </source>
</reference>
<dbReference type="OrthoDB" id="407146at2759"/>
<evidence type="ECO:0000256" key="3">
    <source>
        <dbReference type="ARBA" id="ARBA00022801"/>
    </source>
</evidence>
<evidence type="ECO:0000256" key="2">
    <source>
        <dbReference type="ARBA" id="ARBA00022670"/>
    </source>
</evidence>
<dbReference type="PANTHER" id="PTHR23402:SF1">
    <property type="entry name" value="PYROGLUTAMYL-PEPTIDASE I"/>
    <property type="match status" value="1"/>
</dbReference>
<accession>A0A4Z0Z3F9</accession>
<dbReference type="SUPFAM" id="SSF53182">
    <property type="entry name" value="Pyrrolidone carboxyl peptidase (pyroglutamate aminopeptidase)"/>
    <property type="match status" value="1"/>
</dbReference>
<evidence type="ECO:0000256" key="4">
    <source>
        <dbReference type="ARBA" id="ARBA00022807"/>
    </source>
</evidence>